<evidence type="ECO:0000313" key="3">
    <source>
        <dbReference type="Proteomes" id="UP000290289"/>
    </source>
</evidence>
<feature type="region of interest" description="Disordered" evidence="1">
    <location>
        <begin position="15"/>
        <end position="41"/>
    </location>
</feature>
<keyword evidence="3" id="KW-1185">Reference proteome</keyword>
<evidence type="ECO:0000256" key="1">
    <source>
        <dbReference type="SAM" id="MobiDB-lite"/>
    </source>
</evidence>
<proteinExistence type="predicted"/>
<name>A0A498JHQ7_MALDO</name>
<dbReference type="AlphaFoldDB" id="A0A498JHQ7"/>
<organism evidence="2 3">
    <name type="scientific">Malus domestica</name>
    <name type="common">Apple</name>
    <name type="synonym">Pyrus malus</name>
    <dbReference type="NCBI Taxonomy" id="3750"/>
    <lineage>
        <taxon>Eukaryota</taxon>
        <taxon>Viridiplantae</taxon>
        <taxon>Streptophyta</taxon>
        <taxon>Embryophyta</taxon>
        <taxon>Tracheophyta</taxon>
        <taxon>Spermatophyta</taxon>
        <taxon>Magnoliopsida</taxon>
        <taxon>eudicotyledons</taxon>
        <taxon>Gunneridae</taxon>
        <taxon>Pentapetalae</taxon>
        <taxon>rosids</taxon>
        <taxon>fabids</taxon>
        <taxon>Rosales</taxon>
        <taxon>Rosaceae</taxon>
        <taxon>Amygdaloideae</taxon>
        <taxon>Maleae</taxon>
        <taxon>Malus</taxon>
    </lineage>
</organism>
<protein>
    <submittedName>
        <fullName evidence="2">Uncharacterized protein</fullName>
    </submittedName>
</protein>
<accession>A0A498JHQ7</accession>
<comment type="caution">
    <text evidence="2">The sequence shown here is derived from an EMBL/GenBank/DDBJ whole genome shotgun (WGS) entry which is preliminary data.</text>
</comment>
<evidence type="ECO:0000313" key="2">
    <source>
        <dbReference type="EMBL" id="RXH95100.1"/>
    </source>
</evidence>
<reference evidence="2 3" key="1">
    <citation type="submission" date="2018-10" db="EMBL/GenBank/DDBJ databases">
        <title>A high-quality apple genome assembly.</title>
        <authorList>
            <person name="Hu J."/>
        </authorList>
    </citation>
    <scope>NUCLEOTIDE SEQUENCE [LARGE SCALE GENOMIC DNA]</scope>
    <source>
        <strain evidence="3">cv. HFTH1</strain>
        <tissue evidence="2">Young leaf</tissue>
    </source>
</reference>
<gene>
    <name evidence="2" type="ORF">DVH24_024784</name>
</gene>
<dbReference type="Proteomes" id="UP000290289">
    <property type="component" value="Chromosome 7"/>
</dbReference>
<sequence>MILYDHLQTKLVSFGMQTGQNGTDGEGAKMPSDGNNEEEEGDGEIIILCSIVVERVVPGG</sequence>
<dbReference type="EMBL" id="RDQH01000333">
    <property type="protein sequence ID" value="RXH95100.1"/>
    <property type="molecule type" value="Genomic_DNA"/>
</dbReference>